<feature type="compositionally biased region" description="Polar residues" evidence="7">
    <location>
        <begin position="307"/>
        <end position="329"/>
    </location>
</feature>
<evidence type="ECO:0000256" key="2">
    <source>
        <dbReference type="ARBA" id="ARBA00008320"/>
    </source>
</evidence>
<accession>A0A6A6H8B4</accession>
<keyword evidence="4" id="KW-0819">tRNA processing</keyword>
<evidence type="ECO:0000256" key="7">
    <source>
        <dbReference type="SAM" id="MobiDB-lite"/>
    </source>
</evidence>
<dbReference type="InterPro" id="IPR017423">
    <property type="entry name" value="TRM6"/>
</dbReference>
<dbReference type="Proteomes" id="UP000800092">
    <property type="component" value="Unassembled WGS sequence"/>
</dbReference>
<evidence type="ECO:0000256" key="4">
    <source>
        <dbReference type="ARBA" id="ARBA00022694"/>
    </source>
</evidence>
<sequence>MHSSIQPHSYVVLRLPSSTLKIVQVVPNTIVSIGKFGSFPANLLLGRPYHLTFDILEKNESNPQTDLRIVSAAELHAEAILDEGDSPSESRDELSADTADGVEYDVQDDGSVTLRSNQNTIDDPNRQSLSLEDIEELKKLSTGRDIIELLMKSHSGLDEKTAFSLAKYAVRKRGKYLKRFTVLPLDVSLLLEWVLTEKEAPRIMELREELLGLVLCWSNVHHMMPLSNAYCPDDVSASGRWLVIDETSGLIVAALAEKIGVLYEEEEDEEDEERELPDSSRSYPQLNGMPVKVHQSDAISTEEKCSDTQSNGVPSDSAANRSSTLQPQMPVNRPPKHSVRAQSATSNSITLLHAATQPNISLLKYFGYDDSNANEKHHLFMHLKTLSWLQLLSPEADSTYQEPEVVPDNILQTWRGGKKSSYFRKRRRWERVKDVIDDTRRGDFDGLVIASVMEPAEILRHLLPLLKGGAPVVVFSPNVEPLVKLTDLFSKARRTAFMTNPPDDSDMPTEDFPIDPTLMLNTMLQTSRARSWQVLPGRTHPLMMARGGAEGYIFTGTRVLKGEGAARARGRFSKKRKIERGEEIEDDS</sequence>
<feature type="region of interest" description="Disordered" evidence="7">
    <location>
        <begin position="264"/>
        <end position="345"/>
    </location>
</feature>
<comment type="subcellular location">
    <subcellularLocation>
        <location evidence="1">Nucleus</location>
    </subcellularLocation>
</comment>
<evidence type="ECO:0000313" key="8">
    <source>
        <dbReference type="EMBL" id="KAF2234285.1"/>
    </source>
</evidence>
<dbReference type="PANTHER" id="PTHR12945">
    <property type="entry name" value="TRANSLATION INITIATION FACTOR EIF3-RELATED"/>
    <property type="match status" value="1"/>
</dbReference>
<reference evidence="8" key="1">
    <citation type="journal article" date="2020" name="Stud. Mycol.">
        <title>101 Dothideomycetes genomes: a test case for predicting lifestyles and emergence of pathogens.</title>
        <authorList>
            <person name="Haridas S."/>
            <person name="Albert R."/>
            <person name="Binder M."/>
            <person name="Bloem J."/>
            <person name="Labutti K."/>
            <person name="Salamov A."/>
            <person name="Andreopoulos B."/>
            <person name="Baker S."/>
            <person name="Barry K."/>
            <person name="Bills G."/>
            <person name="Bluhm B."/>
            <person name="Cannon C."/>
            <person name="Castanera R."/>
            <person name="Culley D."/>
            <person name="Daum C."/>
            <person name="Ezra D."/>
            <person name="Gonzalez J."/>
            <person name="Henrissat B."/>
            <person name="Kuo A."/>
            <person name="Liang C."/>
            <person name="Lipzen A."/>
            <person name="Lutzoni F."/>
            <person name="Magnuson J."/>
            <person name="Mondo S."/>
            <person name="Nolan M."/>
            <person name="Ohm R."/>
            <person name="Pangilinan J."/>
            <person name="Park H.-J."/>
            <person name="Ramirez L."/>
            <person name="Alfaro M."/>
            <person name="Sun H."/>
            <person name="Tritt A."/>
            <person name="Yoshinaga Y."/>
            <person name="Zwiers L.-H."/>
            <person name="Turgeon B."/>
            <person name="Goodwin S."/>
            <person name="Spatafora J."/>
            <person name="Crous P."/>
            <person name="Grigoriev I."/>
        </authorList>
    </citation>
    <scope>NUCLEOTIDE SEQUENCE</scope>
    <source>
        <strain evidence="8">Tuck. ex Michener</strain>
    </source>
</reference>
<feature type="region of interest" description="Disordered" evidence="7">
    <location>
        <begin position="82"/>
        <end position="102"/>
    </location>
</feature>
<evidence type="ECO:0000256" key="5">
    <source>
        <dbReference type="ARBA" id="ARBA00023242"/>
    </source>
</evidence>
<protein>
    <recommendedName>
        <fullName evidence="3">tRNA (adenine(58)-N(1))-methyltransferase non-catalytic subunit TRM6</fullName>
    </recommendedName>
    <alternativeName>
        <fullName evidence="6">tRNA(m1A58)-methyltransferase subunit TRM6</fullName>
    </alternativeName>
</protein>
<evidence type="ECO:0000256" key="1">
    <source>
        <dbReference type="ARBA" id="ARBA00004123"/>
    </source>
</evidence>
<dbReference type="GO" id="GO:0030488">
    <property type="term" value="P:tRNA methylation"/>
    <property type="evidence" value="ECO:0007669"/>
    <property type="project" value="InterPro"/>
</dbReference>
<dbReference type="PANTHER" id="PTHR12945:SF0">
    <property type="entry name" value="TRNA (ADENINE(58)-N(1))-METHYLTRANSFERASE NON-CATALYTIC SUBUNIT TRM6"/>
    <property type="match status" value="1"/>
</dbReference>
<name>A0A6A6H8B4_VIRVR</name>
<evidence type="ECO:0000313" key="9">
    <source>
        <dbReference type="Proteomes" id="UP000800092"/>
    </source>
</evidence>
<dbReference type="OrthoDB" id="10254665at2759"/>
<feature type="compositionally biased region" description="Acidic residues" evidence="7">
    <location>
        <begin position="264"/>
        <end position="275"/>
    </location>
</feature>
<organism evidence="8 9">
    <name type="scientific">Viridothelium virens</name>
    <name type="common">Speckled blister lichen</name>
    <name type="synonym">Trypethelium virens</name>
    <dbReference type="NCBI Taxonomy" id="1048519"/>
    <lineage>
        <taxon>Eukaryota</taxon>
        <taxon>Fungi</taxon>
        <taxon>Dikarya</taxon>
        <taxon>Ascomycota</taxon>
        <taxon>Pezizomycotina</taxon>
        <taxon>Dothideomycetes</taxon>
        <taxon>Dothideomycetes incertae sedis</taxon>
        <taxon>Trypetheliales</taxon>
        <taxon>Trypetheliaceae</taxon>
        <taxon>Viridothelium</taxon>
    </lineage>
</organism>
<evidence type="ECO:0000256" key="6">
    <source>
        <dbReference type="ARBA" id="ARBA00032319"/>
    </source>
</evidence>
<dbReference type="EMBL" id="ML991800">
    <property type="protein sequence ID" value="KAF2234285.1"/>
    <property type="molecule type" value="Genomic_DNA"/>
</dbReference>
<comment type="similarity">
    <text evidence="2">Belongs to the TRM6/GCD10 family.</text>
</comment>
<keyword evidence="5" id="KW-0539">Nucleus</keyword>
<evidence type="ECO:0000256" key="3">
    <source>
        <dbReference type="ARBA" id="ARBA00021704"/>
    </source>
</evidence>
<dbReference type="AlphaFoldDB" id="A0A6A6H8B4"/>
<dbReference type="GO" id="GO:0005634">
    <property type="term" value="C:nucleus"/>
    <property type="evidence" value="ECO:0007669"/>
    <property type="project" value="UniProtKB-SubCell"/>
</dbReference>
<dbReference type="Pfam" id="PF04189">
    <property type="entry name" value="Gcd10p"/>
    <property type="match status" value="1"/>
</dbReference>
<keyword evidence="9" id="KW-1185">Reference proteome</keyword>
<gene>
    <name evidence="8" type="ORF">EV356DRAFT_559543</name>
</gene>
<dbReference type="GO" id="GO:0031515">
    <property type="term" value="C:tRNA (m1A) methyltransferase complex"/>
    <property type="evidence" value="ECO:0007669"/>
    <property type="project" value="InterPro"/>
</dbReference>
<proteinExistence type="inferred from homology"/>